<evidence type="ECO:0000313" key="1">
    <source>
        <dbReference type="EMBL" id="KIK31462.1"/>
    </source>
</evidence>
<name>A0A0D0AB61_9AGAM</name>
<dbReference type="InParanoid" id="A0A0D0AB61"/>
<dbReference type="AlphaFoldDB" id="A0A0D0AB61"/>
<dbReference type="HOGENOM" id="CLU_119825_1_0_1"/>
<accession>A0A0D0AB61</accession>
<reference evidence="2" key="2">
    <citation type="submission" date="2015-01" db="EMBL/GenBank/DDBJ databases">
        <title>Evolutionary Origins and Diversification of the Mycorrhizal Mutualists.</title>
        <authorList>
            <consortium name="DOE Joint Genome Institute"/>
            <consortium name="Mycorrhizal Genomics Consortium"/>
            <person name="Kohler A."/>
            <person name="Kuo A."/>
            <person name="Nagy L.G."/>
            <person name="Floudas D."/>
            <person name="Copeland A."/>
            <person name="Barry K.W."/>
            <person name="Cichocki N."/>
            <person name="Veneault-Fourrey C."/>
            <person name="LaButti K."/>
            <person name="Lindquist E.A."/>
            <person name="Lipzen A."/>
            <person name="Lundell T."/>
            <person name="Morin E."/>
            <person name="Murat C."/>
            <person name="Riley R."/>
            <person name="Ohm R."/>
            <person name="Sun H."/>
            <person name="Tunlid A."/>
            <person name="Henrissat B."/>
            <person name="Grigoriev I.V."/>
            <person name="Hibbett D.S."/>
            <person name="Martin F."/>
        </authorList>
    </citation>
    <scope>NUCLEOTIDE SEQUENCE [LARGE SCALE GENOMIC DNA]</scope>
    <source>
        <strain evidence="2">UH-Slu-Lm8-n1</strain>
    </source>
</reference>
<dbReference type="EMBL" id="KN836968">
    <property type="protein sequence ID" value="KIK31462.1"/>
    <property type="molecule type" value="Genomic_DNA"/>
</dbReference>
<gene>
    <name evidence="1" type="ORF">CY34DRAFT_40185</name>
</gene>
<keyword evidence="2" id="KW-1185">Reference proteome</keyword>
<proteinExistence type="predicted"/>
<sequence>DENGDPIRLPVVELLLDEPTRWDSVYVMINRLRTLQQAVTAFFDAWAQRNISDKRLSDIDWQFLQDLE</sequence>
<feature type="non-terminal residue" evidence="1">
    <location>
        <position position="68"/>
    </location>
</feature>
<evidence type="ECO:0000313" key="2">
    <source>
        <dbReference type="Proteomes" id="UP000054485"/>
    </source>
</evidence>
<reference evidence="1 2" key="1">
    <citation type="submission" date="2014-04" db="EMBL/GenBank/DDBJ databases">
        <authorList>
            <consortium name="DOE Joint Genome Institute"/>
            <person name="Kuo A."/>
            <person name="Ruytinx J."/>
            <person name="Rineau F."/>
            <person name="Colpaert J."/>
            <person name="Kohler A."/>
            <person name="Nagy L.G."/>
            <person name="Floudas D."/>
            <person name="Copeland A."/>
            <person name="Barry K.W."/>
            <person name="Cichocki N."/>
            <person name="Veneault-Fourrey C."/>
            <person name="LaButti K."/>
            <person name="Lindquist E.A."/>
            <person name="Lipzen A."/>
            <person name="Lundell T."/>
            <person name="Morin E."/>
            <person name="Murat C."/>
            <person name="Sun H."/>
            <person name="Tunlid A."/>
            <person name="Henrissat B."/>
            <person name="Grigoriev I.V."/>
            <person name="Hibbett D.S."/>
            <person name="Martin F."/>
            <person name="Nordberg H.P."/>
            <person name="Cantor M.N."/>
            <person name="Hua S.X."/>
        </authorList>
    </citation>
    <scope>NUCLEOTIDE SEQUENCE [LARGE SCALE GENOMIC DNA]</scope>
    <source>
        <strain evidence="1 2">UH-Slu-Lm8-n1</strain>
    </source>
</reference>
<organism evidence="1 2">
    <name type="scientific">Suillus luteus UH-Slu-Lm8-n1</name>
    <dbReference type="NCBI Taxonomy" id="930992"/>
    <lineage>
        <taxon>Eukaryota</taxon>
        <taxon>Fungi</taxon>
        <taxon>Dikarya</taxon>
        <taxon>Basidiomycota</taxon>
        <taxon>Agaricomycotina</taxon>
        <taxon>Agaricomycetes</taxon>
        <taxon>Agaricomycetidae</taxon>
        <taxon>Boletales</taxon>
        <taxon>Suillineae</taxon>
        <taxon>Suillaceae</taxon>
        <taxon>Suillus</taxon>
    </lineage>
</organism>
<feature type="non-terminal residue" evidence="1">
    <location>
        <position position="1"/>
    </location>
</feature>
<dbReference type="Proteomes" id="UP000054485">
    <property type="component" value="Unassembled WGS sequence"/>
</dbReference>
<dbReference type="OrthoDB" id="2687701at2759"/>
<protein>
    <submittedName>
        <fullName evidence="1">Uncharacterized protein</fullName>
    </submittedName>
</protein>